<dbReference type="Gene3D" id="1.10.10.10">
    <property type="entry name" value="Winged helix-like DNA-binding domain superfamily/Winged helix DNA-binding domain"/>
    <property type="match status" value="1"/>
</dbReference>
<dbReference type="InterPro" id="IPR027395">
    <property type="entry name" value="WH_DNA-bd_dom"/>
</dbReference>
<comment type="caution">
    <text evidence="2">The sequence shown here is derived from an EMBL/GenBank/DDBJ whole genome shotgun (WGS) entry which is preliminary data.</text>
</comment>
<dbReference type="Proteomes" id="UP000316609">
    <property type="component" value="Unassembled WGS sequence"/>
</dbReference>
<evidence type="ECO:0000259" key="1">
    <source>
        <dbReference type="Pfam" id="PF13601"/>
    </source>
</evidence>
<evidence type="ECO:0000313" key="2">
    <source>
        <dbReference type="EMBL" id="TMQ67766.1"/>
    </source>
</evidence>
<reference evidence="2 3" key="1">
    <citation type="journal article" date="2019" name="Nat. Microbiol.">
        <title>Mediterranean grassland soil C-N compound turnover is dependent on rainfall and depth, and is mediated by genomically divergent microorganisms.</title>
        <authorList>
            <person name="Diamond S."/>
            <person name="Andeer P.F."/>
            <person name="Li Z."/>
            <person name="Crits-Christoph A."/>
            <person name="Burstein D."/>
            <person name="Anantharaman K."/>
            <person name="Lane K.R."/>
            <person name="Thomas B.C."/>
            <person name="Pan C."/>
            <person name="Northen T.R."/>
            <person name="Banfield J.F."/>
        </authorList>
    </citation>
    <scope>NUCLEOTIDE SEQUENCE [LARGE SCALE GENOMIC DNA]</scope>
    <source>
        <strain evidence="2">WS_8</strain>
    </source>
</reference>
<evidence type="ECO:0000313" key="3">
    <source>
        <dbReference type="Proteomes" id="UP000316609"/>
    </source>
</evidence>
<dbReference type="EMBL" id="VBOY01000031">
    <property type="protein sequence ID" value="TMQ67766.1"/>
    <property type="molecule type" value="Genomic_DNA"/>
</dbReference>
<feature type="domain" description="Winged helix DNA-binding" evidence="1">
    <location>
        <begin position="35"/>
        <end position="114"/>
    </location>
</feature>
<dbReference type="SUPFAM" id="SSF46785">
    <property type="entry name" value="Winged helix' DNA-binding domain"/>
    <property type="match status" value="1"/>
</dbReference>
<dbReference type="PANTHER" id="PTHR37318:SF1">
    <property type="entry name" value="BSL7504 PROTEIN"/>
    <property type="match status" value="1"/>
</dbReference>
<name>A0A538TVW3_UNCEI</name>
<sequence length="120" mass="13610">MEHRGSGGATRRLRGVRGRAPVPAGELDRVIHERVRLGIVSALAVTETMSFNELKKLLRATDGNLSVHARKLEEAQYVSCTKRFDGRVPRTEYRLTALGRRSLERYLDHMEALIRATRAR</sequence>
<dbReference type="InterPro" id="IPR036388">
    <property type="entry name" value="WH-like_DNA-bd_sf"/>
</dbReference>
<dbReference type="InterPro" id="IPR036390">
    <property type="entry name" value="WH_DNA-bd_sf"/>
</dbReference>
<protein>
    <submittedName>
        <fullName evidence="2">Transcriptional regulator</fullName>
    </submittedName>
</protein>
<gene>
    <name evidence="2" type="ORF">E6K78_03570</name>
</gene>
<organism evidence="2 3">
    <name type="scientific">Eiseniibacteriota bacterium</name>
    <dbReference type="NCBI Taxonomy" id="2212470"/>
    <lineage>
        <taxon>Bacteria</taxon>
        <taxon>Candidatus Eiseniibacteriota</taxon>
    </lineage>
</organism>
<dbReference type="PANTHER" id="PTHR37318">
    <property type="entry name" value="BSL7504 PROTEIN"/>
    <property type="match status" value="1"/>
</dbReference>
<accession>A0A538TVW3</accession>
<proteinExistence type="predicted"/>
<dbReference type="Pfam" id="PF13601">
    <property type="entry name" value="HTH_34"/>
    <property type="match status" value="1"/>
</dbReference>
<dbReference type="AlphaFoldDB" id="A0A538TVW3"/>